<dbReference type="GeneID" id="25322136"/>
<dbReference type="STRING" id="348802.A0A0D2C507"/>
<keyword evidence="2" id="KW-0040">ANK repeat</keyword>
<dbReference type="SMART" id="SM00248">
    <property type="entry name" value="ANK"/>
    <property type="match status" value="6"/>
</dbReference>
<evidence type="ECO:0000259" key="4">
    <source>
        <dbReference type="Pfam" id="PF01048"/>
    </source>
</evidence>
<dbReference type="OrthoDB" id="194358at2759"/>
<dbReference type="GO" id="GO:0003824">
    <property type="term" value="F:catalytic activity"/>
    <property type="evidence" value="ECO:0007669"/>
    <property type="project" value="InterPro"/>
</dbReference>
<sequence length="1339" mass="149555">MADRFKNRSLMAALSQLVNVFVIALQVGLAAQSLLFCRGGQSAAYFIGASNGVTPFFLFLSMVSSHSLGTIKKNTVNAIVFITMAVSYLAGPQILVHPPYYTSAKAATLALWAFVFVLMLGIWYFNKWENQKRDQAEAAGLVQEVENIEFLDLTDKQNKKFRYVLPIHRREFEIALICALPIESSAVAALFDGQWDDFGTIDEDDNSYTTGWIGKHNVVLVHLPGMGKVAAATAGVHLRASFPDVRLCLVVGVCGGVPTRTNIGDISLGAVLISTGINQLDLARQYPGGLEKKESLDDNLGRPKSEIRAFSHCLRTKQGYRRLEGDTLDFLQGLHATKEYSDLERPSPGEDKIYPPEYRHKHQNPVVCNICAQCNGPSDHICREARDSSCTELGCNGIARRSSSQGRDFRDQDGAPFLIHFGWFASGDVVMKSDAHRDGVANEHGVIGFEMEGAGVWDQIPTIIIKSVCDYADSHESKMWQGYAATVSASCMKALLKHWSFTYNKAGPIALARAKESLEDQEKCLQSLAFPEIFTRKNRIREAAPGTFNWLFQHRSYKSWLVKRRGLLWIRGKPGTGKSTLVNYATGDQNKEQKDPVLASFFCDGTGVPLQRSPLGLVRSLLHQILSRVPHLLNEFTNNFKERWRTIGEPGVKWNWEVKELETFLKNTVMSSAKAPAIRISVDALDECGEDNAIYIASRFEDLASSCNPSMHNPSMLFSCRHYPNIRIYQGSDIVITLEDENDGDIRKYVESRMKSAIPNENHAQLVISNITSGAQGIFQWVALVVEIVLKLRLYKKNMDVILKRIRETPTDLHNLYQNIFQTLPDEDRAKALKLMQWVCFAARPLSLRALHVALVLDMNPVFTSIKECLDSSGRYELEEMKEEVKKLSGGLIEVQETGKVPRARFIHQSVFDYLLNAGLEQLGGSSMVVGNAHLQLSRSCLQYLTLKDVVACGKSPEPRSSVGLNKTATSQFCWSFQGYPVAIIALGPRRRTHCCPTTDPGPDPHFPYSDERLQFFQYAYMYWIAHAQKVEHKGLPQPDLLVLLQWPKVDLFQSWAKIAELWQRKIREHSITDDLNSLELASLSGFTNVDEAIFKSSSAISKTHKSWPKTALSYAVHDGLSAIVRLLLNTGEFEAPDEDLFSALEDGYMDIGYMLSETNQIDLSSKNENGWTPLTVAVKCGYERMVQQLLLHGSDVNSEDNFGFTPLYRAAHAGDGRMVQVLLSAARIEADLKDVYERTPLSVAAGEGYSEVVKLLLSAGNVKVDSEDIYGRTPLFWAAMHGHVVIVELLLSTSQANSEVKDKYGCTPLDWTYTNHHKSVVELLVSWKEIRTSSGVRG</sequence>
<dbReference type="GO" id="GO:0009116">
    <property type="term" value="P:nucleoside metabolic process"/>
    <property type="evidence" value="ECO:0007669"/>
    <property type="project" value="InterPro"/>
</dbReference>
<keyword evidence="8" id="KW-1185">Reference proteome</keyword>
<dbReference type="PANTHER" id="PTHR10039">
    <property type="entry name" value="AMELOGENIN"/>
    <property type="match status" value="1"/>
</dbReference>
<evidence type="ECO:0000259" key="6">
    <source>
        <dbReference type="Pfam" id="PF24883"/>
    </source>
</evidence>
<feature type="transmembrane region" description="Helical" evidence="3">
    <location>
        <begin position="75"/>
        <end position="95"/>
    </location>
</feature>
<keyword evidence="3" id="KW-0812">Transmembrane</keyword>
<feature type="domain" description="Nephrocystin 3-like N-terminal" evidence="6">
    <location>
        <begin position="546"/>
        <end position="710"/>
    </location>
</feature>
<dbReference type="InterPro" id="IPR056884">
    <property type="entry name" value="NPHP3-like_N"/>
</dbReference>
<feature type="domain" description="GPI inositol-deacylase winged helix" evidence="5">
    <location>
        <begin position="829"/>
        <end position="921"/>
    </location>
</feature>
<dbReference type="SUPFAM" id="SSF52540">
    <property type="entry name" value="P-loop containing nucleoside triphosphate hydrolases"/>
    <property type="match status" value="1"/>
</dbReference>
<dbReference type="SUPFAM" id="SSF53167">
    <property type="entry name" value="Purine and uridine phosphorylases"/>
    <property type="match status" value="1"/>
</dbReference>
<evidence type="ECO:0000313" key="8">
    <source>
        <dbReference type="Proteomes" id="UP000054342"/>
    </source>
</evidence>
<protein>
    <submittedName>
        <fullName evidence="7">Uncharacterized protein</fullName>
    </submittedName>
</protein>
<dbReference type="Gene3D" id="1.25.40.20">
    <property type="entry name" value="Ankyrin repeat-containing domain"/>
    <property type="match status" value="1"/>
</dbReference>
<keyword evidence="3" id="KW-0472">Membrane</keyword>
<evidence type="ECO:0000256" key="2">
    <source>
        <dbReference type="PROSITE-ProRule" id="PRU00023"/>
    </source>
</evidence>
<dbReference type="InterPro" id="IPR036770">
    <property type="entry name" value="Ankyrin_rpt-contain_sf"/>
</dbReference>
<keyword evidence="3" id="KW-1133">Transmembrane helix</keyword>
<accession>A0A0D2C507</accession>
<feature type="domain" description="Nucleoside phosphorylase" evidence="4">
    <location>
        <begin position="174"/>
        <end position="274"/>
    </location>
</feature>
<feature type="transmembrane region" description="Helical" evidence="3">
    <location>
        <begin position="12"/>
        <end position="31"/>
    </location>
</feature>
<dbReference type="PANTHER" id="PTHR10039:SF5">
    <property type="entry name" value="NACHT DOMAIN-CONTAINING PROTEIN"/>
    <property type="match status" value="1"/>
</dbReference>
<dbReference type="RefSeq" id="XP_013320555.1">
    <property type="nucleotide sequence ID" value="XM_013465101.1"/>
</dbReference>
<dbReference type="Gene3D" id="3.40.50.300">
    <property type="entry name" value="P-loop containing nucleotide triphosphate hydrolases"/>
    <property type="match status" value="1"/>
</dbReference>
<feature type="transmembrane region" description="Helical" evidence="3">
    <location>
        <begin position="107"/>
        <end position="125"/>
    </location>
</feature>
<reference evidence="7 8" key="1">
    <citation type="submission" date="2015-01" db="EMBL/GenBank/DDBJ databases">
        <title>The Genome Sequence of Exophiala xenobiotica CBS118157.</title>
        <authorList>
            <consortium name="The Broad Institute Genomics Platform"/>
            <person name="Cuomo C."/>
            <person name="de Hoog S."/>
            <person name="Gorbushina A."/>
            <person name="Stielow B."/>
            <person name="Teixiera M."/>
            <person name="Abouelleil A."/>
            <person name="Chapman S.B."/>
            <person name="Priest M."/>
            <person name="Young S.K."/>
            <person name="Wortman J."/>
            <person name="Nusbaum C."/>
            <person name="Birren B."/>
        </authorList>
    </citation>
    <scope>NUCLEOTIDE SEQUENCE [LARGE SCALE GENOMIC DNA]</scope>
    <source>
        <strain evidence="7 8">CBS 118157</strain>
    </source>
</reference>
<dbReference type="Gene3D" id="3.40.50.1580">
    <property type="entry name" value="Nucleoside phosphorylase domain"/>
    <property type="match status" value="1"/>
</dbReference>
<dbReference type="Proteomes" id="UP000054342">
    <property type="component" value="Unassembled WGS sequence"/>
</dbReference>
<gene>
    <name evidence="7" type="ORF">PV05_00228</name>
</gene>
<proteinExistence type="predicted"/>
<evidence type="ECO:0000259" key="5">
    <source>
        <dbReference type="Pfam" id="PF22939"/>
    </source>
</evidence>
<dbReference type="PROSITE" id="PS50297">
    <property type="entry name" value="ANK_REP_REGION"/>
    <property type="match status" value="3"/>
</dbReference>
<dbReference type="PROSITE" id="PS50088">
    <property type="entry name" value="ANK_REPEAT"/>
    <property type="match status" value="3"/>
</dbReference>
<dbReference type="EMBL" id="KN847317">
    <property type="protein sequence ID" value="KIW59971.1"/>
    <property type="molecule type" value="Genomic_DNA"/>
</dbReference>
<evidence type="ECO:0000256" key="1">
    <source>
        <dbReference type="ARBA" id="ARBA00022737"/>
    </source>
</evidence>
<dbReference type="InterPro" id="IPR054471">
    <property type="entry name" value="GPIID_WHD"/>
</dbReference>
<name>A0A0D2C507_9EURO</name>
<feature type="repeat" description="ANK" evidence="2">
    <location>
        <begin position="1237"/>
        <end position="1261"/>
    </location>
</feature>
<dbReference type="Pfam" id="PF01048">
    <property type="entry name" value="PNP_UDP_1"/>
    <property type="match status" value="1"/>
</dbReference>
<dbReference type="HOGENOM" id="CLU_000288_34_2_1"/>
<dbReference type="InterPro" id="IPR000845">
    <property type="entry name" value="Nucleoside_phosphorylase_d"/>
</dbReference>
<dbReference type="InterPro" id="IPR002110">
    <property type="entry name" value="Ankyrin_rpt"/>
</dbReference>
<organism evidence="7 8">
    <name type="scientific">Exophiala xenobiotica</name>
    <dbReference type="NCBI Taxonomy" id="348802"/>
    <lineage>
        <taxon>Eukaryota</taxon>
        <taxon>Fungi</taxon>
        <taxon>Dikarya</taxon>
        <taxon>Ascomycota</taxon>
        <taxon>Pezizomycotina</taxon>
        <taxon>Eurotiomycetes</taxon>
        <taxon>Chaetothyriomycetidae</taxon>
        <taxon>Chaetothyriales</taxon>
        <taxon>Herpotrichiellaceae</taxon>
        <taxon>Exophiala</taxon>
    </lineage>
</organism>
<feature type="transmembrane region" description="Helical" evidence="3">
    <location>
        <begin position="43"/>
        <end position="63"/>
    </location>
</feature>
<dbReference type="Pfam" id="PF12796">
    <property type="entry name" value="Ank_2"/>
    <property type="match status" value="2"/>
</dbReference>
<evidence type="ECO:0000313" key="7">
    <source>
        <dbReference type="EMBL" id="KIW59971.1"/>
    </source>
</evidence>
<evidence type="ECO:0000256" key="3">
    <source>
        <dbReference type="SAM" id="Phobius"/>
    </source>
</evidence>
<dbReference type="InterPro" id="IPR027417">
    <property type="entry name" value="P-loop_NTPase"/>
</dbReference>
<dbReference type="Pfam" id="PF22939">
    <property type="entry name" value="WHD_GPIID"/>
    <property type="match status" value="1"/>
</dbReference>
<keyword evidence="1" id="KW-0677">Repeat</keyword>
<dbReference type="Pfam" id="PF24883">
    <property type="entry name" value="NPHP3_N"/>
    <property type="match status" value="1"/>
</dbReference>
<feature type="repeat" description="ANK" evidence="2">
    <location>
        <begin position="1170"/>
        <end position="1202"/>
    </location>
</feature>
<dbReference type="InterPro" id="IPR035994">
    <property type="entry name" value="Nucleoside_phosphorylase_sf"/>
</dbReference>
<dbReference type="SUPFAM" id="SSF48403">
    <property type="entry name" value="Ankyrin repeat"/>
    <property type="match status" value="1"/>
</dbReference>
<feature type="repeat" description="ANK" evidence="2">
    <location>
        <begin position="1271"/>
        <end position="1293"/>
    </location>
</feature>